<dbReference type="Gene3D" id="1.10.8.20">
    <property type="entry name" value="N-terminal domain of phosphatidylinositol transfer protein sec14p"/>
    <property type="match status" value="1"/>
</dbReference>
<dbReference type="OrthoDB" id="6512350at2759"/>
<dbReference type="Pfam" id="PF00650">
    <property type="entry name" value="CRAL_TRIO"/>
    <property type="match status" value="1"/>
</dbReference>
<dbReference type="AlphaFoldDB" id="A0A8X6FWV5"/>
<dbReference type="Proteomes" id="UP000887116">
    <property type="component" value="Unassembled WGS sequence"/>
</dbReference>
<dbReference type="EMBL" id="BMAO01013652">
    <property type="protein sequence ID" value="GFQ90207.1"/>
    <property type="molecule type" value="Genomic_DNA"/>
</dbReference>
<comment type="caution">
    <text evidence="2">The sequence shown here is derived from an EMBL/GenBank/DDBJ whole genome shotgun (WGS) entry which is preliminary data.</text>
</comment>
<evidence type="ECO:0000313" key="3">
    <source>
        <dbReference type="Proteomes" id="UP000887116"/>
    </source>
</evidence>
<dbReference type="InterPro" id="IPR001251">
    <property type="entry name" value="CRAL-TRIO_dom"/>
</dbReference>
<dbReference type="SMART" id="SM01100">
    <property type="entry name" value="CRAL_TRIO_N"/>
    <property type="match status" value="1"/>
</dbReference>
<dbReference type="Gene3D" id="3.40.525.10">
    <property type="entry name" value="CRAL-TRIO lipid binding domain"/>
    <property type="match status" value="1"/>
</dbReference>
<gene>
    <name evidence="2" type="primary">TTPAL</name>
    <name evidence="2" type="ORF">TNCT_2471</name>
</gene>
<dbReference type="InterPro" id="IPR036273">
    <property type="entry name" value="CRAL/TRIO_N_dom_sf"/>
</dbReference>
<accession>A0A8X6FWV5</accession>
<dbReference type="PANTHER" id="PTHR10174">
    <property type="entry name" value="ALPHA-TOCOPHEROL TRANSFER PROTEIN-RELATED"/>
    <property type="match status" value="1"/>
</dbReference>
<dbReference type="CDD" id="cd00170">
    <property type="entry name" value="SEC14"/>
    <property type="match status" value="1"/>
</dbReference>
<reference evidence="2" key="1">
    <citation type="submission" date="2020-07" db="EMBL/GenBank/DDBJ databases">
        <title>Multicomponent nature underlies the extraordinary mechanical properties of spider dragline silk.</title>
        <authorList>
            <person name="Kono N."/>
            <person name="Nakamura H."/>
            <person name="Mori M."/>
            <person name="Yoshida Y."/>
            <person name="Ohtoshi R."/>
            <person name="Malay A.D."/>
            <person name="Moran D.A.P."/>
            <person name="Tomita M."/>
            <person name="Numata K."/>
            <person name="Arakawa K."/>
        </authorList>
    </citation>
    <scope>NUCLEOTIDE SEQUENCE</scope>
</reference>
<evidence type="ECO:0000313" key="2">
    <source>
        <dbReference type="EMBL" id="GFQ90207.1"/>
    </source>
</evidence>
<name>A0A8X6FWV5_TRICU</name>
<proteinExistence type="predicted"/>
<dbReference type="InterPro" id="IPR011074">
    <property type="entry name" value="CRAL/TRIO_N_dom"/>
</dbReference>
<dbReference type="SMART" id="SM00516">
    <property type="entry name" value="SEC14"/>
    <property type="match status" value="1"/>
</dbReference>
<dbReference type="SUPFAM" id="SSF46938">
    <property type="entry name" value="CRAL/TRIO N-terminal domain"/>
    <property type="match status" value="1"/>
</dbReference>
<dbReference type="GO" id="GO:1902936">
    <property type="term" value="F:phosphatidylinositol bisphosphate binding"/>
    <property type="evidence" value="ECO:0007669"/>
    <property type="project" value="TreeGrafter"/>
</dbReference>
<dbReference type="Gene3D" id="1.20.5.1200">
    <property type="entry name" value="Alpha-tocopherol transfer"/>
    <property type="match status" value="1"/>
</dbReference>
<dbReference type="PROSITE" id="PS50191">
    <property type="entry name" value="CRAL_TRIO"/>
    <property type="match status" value="1"/>
</dbReference>
<organism evidence="2 3">
    <name type="scientific">Trichonephila clavata</name>
    <name type="common">Joro spider</name>
    <name type="synonym">Nephila clavata</name>
    <dbReference type="NCBI Taxonomy" id="2740835"/>
    <lineage>
        <taxon>Eukaryota</taxon>
        <taxon>Metazoa</taxon>
        <taxon>Ecdysozoa</taxon>
        <taxon>Arthropoda</taxon>
        <taxon>Chelicerata</taxon>
        <taxon>Arachnida</taxon>
        <taxon>Araneae</taxon>
        <taxon>Araneomorphae</taxon>
        <taxon>Entelegynae</taxon>
        <taxon>Araneoidea</taxon>
        <taxon>Nephilidae</taxon>
        <taxon>Trichonephila</taxon>
    </lineage>
</organism>
<keyword evidence="3" id="KW-1185">Reference proteome</keyword>
<protein>
    <submittedName>
        <fullName evidence="2">Alpha-tocopherol transfer protein-like</fullName>
    </submittedName>
</protein>
<dbReference type="GO" id="GO:0016020">
    <property type="term" value="C:membrane"/>
    <property type="evidence" value="ECO:0007669"/>
    <property type="project" value="TreeGrafter"/>
</dbReference>
<dbReference type="InterPro" id="IPR036865">
    <property type="entry name" value="CRAL-TRIO_dom_sf"/>
</dbReference>
<dbReference type="PANTHER" id="PTHR10174:SF208">
    <property type="entry name" value="CRAL-TRIO DOMAIN-CONTAINING PROTEIN DDB_G0278031"/>
    <property type="match status" value="1"/>
</dbReference>
<feature type="domain" description="CRAL-TRIO" evidence="1">
    <location>
        <begin position="133"/>
        <end position="298"/>
    </location>
</feature>
<dbReference type="SUPFAM" id="SSF52087">
    <property type="entry name" value="CRAL/TRIO domain"/>
    <property type="match status" value="1"/>
</dbReference>
<sequence>MPNECFDSLRYSQMHGNVNKIFSETHLPTIMAAKYEEMMNAKGFLPYNLDAVPAKYIQMAKEELGETDEIRRTALEKFRKRILKDKKLKVPTYDAFLIQFLRARKYNVDKAMGLIRNYFNLITSHPEFFDKLDKEKMYKFLSSDFLTVLPFRDNDGCLVLTIKIRNWDPEQINVQVLFCTMAAVIYCLELRPLNQICGVRVILDSKEYSFKQMRCIVPRYLPLIAKALRNCMPARFKSIHVVNESIVFRYAWTFLSLLLSEKIKSRIFLHGDNKEEIHKYISKEVLPQEYGGDYTSYDNGDRVTKEMNKTYDKFSMAIRTCFS</sequence>
<evidence type="ECO:0000259" key="1">
    <source>
        <dbReference type="PROSITE" id="PS50191"/>
    </source>
</evidence>
<dbReference type="PRINTS" id="PR00180">
    <property type="entry name" value="CRETINALDHBP"/>
</dbReference>